<evidence type="ECO:0000313" key="13">
    <source>
        <dbReference type="EMBL" id="CAB4006260.1"/>
    </source>
</evidence>
<dbReference type="PRINTS" id="PR02086">
    <property type="entry name" value="PUTNUCHARBI1"/>
</dbReference>
<dbReference type="PANTHER" id="PTHR22930">
    <property type="match status" value="1"/>
</dbReference>
<evidence type="ECO:0000256" key="1">
    <source>
        <dbReference type="ARBA" id="ARBA00001968"/>
    </source>
</evidence>
<evidence type="ECO:0000256" key="7">
    <source>
        <dbReference type="ARBA" id="ARBA00022722"/>
    </source>
</evidence>
<evidence type="ECO:0000256" key="5">
    <source>
        <dbReference type="ARBA" id="ARBA00015519"/>
    </source>
</evidence>
<dbReference type="GO" id="GO:0004518">
    <property type="term" value="F:nuclease activity"/>
    <property type="evidence" value="ECO:0007669"/>
    <property type="project" value="UniProtKB-KW"/>
</dbReference>
<name>A0A7D9ICH9_PARCT</name>
<dbReference type="InterPro" id="IPR026103">
    <property type="entry name" value="HARBI1_animal"/>
</dbReference>
<keyword evidence="7" id="KW-0540">Nuclease</keyword>
<evidence type="ECO:0000256" key="10">
    <source>
        <dbReference type="ARBA" id="ARBA00023242"/>
    </source>
</evidence>
<sequence>MAAFNQAHKLKLLLLWFLRRREKRANKILEKKPLLRSDAYSTNKLRITFLKAILVCVNRPRYRALWMHPRSLTWFEMVDREYNDELWYSNFRVTRGTFEFLLNKVMEYIRCKDTVMRSAISAKRRLAITLYFLASTAEYRTIANLFGVSRSFVCLCVRDVCKAITSKLSYVVSFPHGDELVQIINDYEQRWGFPMCAGAIDGTHIPIVAPSECHAEYVNRKGCHSIIMQAVVDCKYLYRDVVIGWPGSVHDARVFSNSSIFKKGNEGKLFPDDLTVELQGVEMSPFIVADPAYPLLPWVLKGFQRNDNQPRRERVFNYRLSRARMTVENTFGRWKGRFIRFRKCVDMEVPALVNVVLASCILHNICEIQNNDFLPQWEGPERAEEAVVGIDNVDIVEADAHDIREALADYFS</sequence>
<dbReference type="GO" id="GO:0016787">
    <property type="term" value="F:hydrolase activity"/>
    <property type="evidence" value="ECO:0007669"/>
    <property type="project" value="UniProtKB-KW"/>
</dbReference>
<accession>A0A7D9ICH9</accession>
<evidence type="ECO:0000256" key="3">
    <source>
        <dbReference type="ARBA" id="ARBA00004496"/>
    </source>
</evidence>
<protein>
    <recommendedName>
        <fullName evidence="5">Putative nuclease HARBI1</fullName>
    </recommendedName>
    <alternativeName>
        <fullName evidence="11">Harbinger transposase-derived nuclease</fullName>
    </alternativeName>
</protein>
<evidence type="ECO:0000256" key="9">
    <source>
        <dbReference type="ARBA" id="ARBA00022801"/>
    </source>
</evidence>
<keyword evidence="9" id="KW-0378">Hydrolase</keyword>
<proteinExistence type="inferred from homology"/>
<evidence type="ECO:0000313" key="14">
    <source>
        <dbReference type="Proteomes" id="UP001152795"/>
    </source>
</evidence>
<comment type="caution">
    <text evidence="13">The sequence shown here is derived from an EMBL/GenBank/DDBJ whole genome shotgun (WGS) entry which is preliminary data.</text>
</comment>
<evidence type="ECO:0000256" key="12">
    <source>
        <dbReference type="ARBA" id="ARBA00045850"/>
    </source>
</evidence>
<evidence type="ECO:0000256" key="2">
    <source>
        <dbReference type="ARBA" id="ARBA00004123"/>
    </source>
</evidence>
<evidence type="ECO:0000256" key="4">
    <source>
        <dbReference type="ARBA" id="ARBA00006958"/>
    </source>
</evidence>
<evidence type="ECO:0000256" key="11">
    <source>
        <dbReference type="ARBA" id="ARBA00030126"/>
    </source>
</evidence>
<comment type="cofactor">
    <cofactor evidence="1">
        <name>a divalent metal cation</name>
        <dbReference type="ChEBI" id="CHEBI:60240"/>
    </cofactor>
</comment>
<dbReference type="Pfam" id="PF13359">
    <property type="entry name" value="DDE_Tnp_4"/>
    <property type="match status" value="1"/>
</dbReference>
<dbReference type="InterPro" id="IPR045249">
    <property type="entry name" value="HARBI1-like"/>
</dbReference>
<dbReference type="GO" id="GO:0005737">
    <property type="term" value="C:cytoplasm"/>
    <property type="evidence" value="ECO:0007669"/>
    <property type="project" value="UniProtKB-SubCell"/>
</dbReference>
<dbReference type="OrthoDB" id="2445244at2759"/>
<keyword evidence="6" id="KW-0963">Cytoplasm</keyword>
<comment type="similarity">
    <text evidence="4">Belongs to the HARBI1 family.</text>
</comment>
<dbReference type="GO" id="GO:0005634">
    <property type="term" value="C:nucleus"/>
    <property type="evidence" value="ECO:0007669"/>
    <property type="project" value="UniProtKB-SubCell"/>
</dbReference>
<evidence type="ECO:0000256" key="6">
    <source>
        <dbReference type="ARBA" id="ARBA00022490"/>
    </source>
</evidence>
<comment type="subcellular location">
    <subcellularLocation>
        <location evidence="3">Cytoplasm</location>
    </subcellularLocation>
    <subcellularLocation>
        <location evidence="2">Nucleus</location>
    </subcellularLocation>
</comment>
<reference evidence="13" key="1">
    <citation type="submission" date="2020-04" db="EMBL/GenBank/DDBJ databases">
        <authorList>
            <person name="Alioto T."/>
            <person name="Alioto T."/>
            <person name="Gomez Garrido J."/>
        </authorList>
    </citation>
    <scope>NUCLEOTIDE SEQUENCE</scope>
    <source>
        <strain evidence="13">A484AB</strain>
    </source>
</reference>
<keyword evidence="14" id="KW-1185">Reference proteome</keyword>
<keyword evidence="10" id="KW-0539">Nucleus</keyword>
<dbReference type="InterPro" id="IPR027806">
    <property type="entry name" value="HARBI1_dom"/>
</dbReference>
<dbReference type="GO" id="GO:0046872">
    <property type="term" value="F:metal ion binding"/>
    <property type="evidence" value="ECO:0007669"/>
    <property type="project" value="UniProtKB-KW"/>
</dbReference>
<comment type="function">
    <text evidence="12">Transposase-derived protein that may have nuclease activity. Does not have transposase activity.</text>
</comment>
<dbReference type="EMBL" id="CACRXK020005460">
    <property type="protein sequence ID" value="CAB4006260.1"/>
    <property type="molecule type" value="Genomic_DNA"/>
</dbReference>
<dbReference type="AlphaFoldDB" id="A0A7D9ICH9"/>
<evidence type="ECO:0000256" key="8">
    <source>
        <dbReference type="ARBA" id="ARBA00022723"/>
    </source>
</evidence>
<dbReference type="Proteomes" id="UP001152795">
    <property type="component" value="Unassembled WGS sequence"/>
</dbReference>
<organism evidence="13 14">
    <name type="scientific">Paramuricea clavata</name>
    <name type="common">Red gorgonian</name>
    <name type="synonym">Violescent sea-whip</name>
    <dbReference type="NCBI Taxonomy" id="317549"/>
    <lineage>
        <taxon>Eukaryota</taxon>
        <taxon>Metazoa</taxon>
        <taxon>Cnidaria</taxon>
        <taxon>Anthozoa</taxon>
        <taxon>Octocorallia</taxon>
        <taxon>Malacalcyonacea</taxon>
        <taxon>Plexauridae</taxon>
        <taxon>Paramuricea</taxon>
    </lineage>
</organism>
<gene>
    <name evidence="13" type="ORF">PACLA_8A065843</name>
</gene>
<keyword evidence="8" id="KW-0479">Metal-binding</keyword>
<dbReference type="PANTHER" id="PTHR22930:SF85">
    <property type="entry name" value="GH03217P-RELATED"/>
    <property type="match status" value="1"/>
</dbReference>